<dbReference type="CDD" id="cd13671">
    <property type="entry name" value="PBP2_TRAP_SBP_like_3"/>
    <property type="match status" value="1"/>
</dbReference>
<dbReference type="Proteomes" id="UP000431269">
    <property type="component" value="Chromosome"/>
</dbReference>
<dbReference type="Pfam" id="PF03480">
    <property type="entry name" value="DctP"/>
    <property type="match status" value="1"/>
</dbReference>
<reference evidence="4" key="1">
    <citation type="submission" date="2019-12" db="EMBL/GenBank/DDBJ databases">
        <title>Complete genome of Terracaulis silvestris 0127_4.</title>
        <authorList>
            <person name="Vieira S."/>
            <person name="Riedel T."/>
            <person name="Sproer C."/>
            <person name="Pascual J."/>
            <person name="Boedeker C."/>
            <person name="Overmann J."/>
        </authorList>
    </citation>
    <scope>NUCLEOTIDE SEQUENCE [LARGE SCALE GENOMIC DNA]</scope>
    <source>
        <strain evidence="4">0127_4</strain>
    </source>
</reference>
<dbReference type="EMBL" id="CP047045">
    <property type="protein sequence ID" value="QGZ96579.1"/>
    <property type="molecule type" value="Genomic_DNA"/>
</dbReference>
<dbReference type="InterPro" id="IPR038404">
    <property type="entry name" value="TRAP_DctP_sf"/>
</dbReference>
<dbReference type="AlphaFoldDB" id="A0A6I6MPE5"/>
<protein>
    <submittedName>
        <fullName evidence="3">Extracytoplasmic solute receptor protein YiaO</fullName>
    </submittedName>
</protein>
<dbReference type="KEGG" id="tsv:DSM104635_03439"/>
<keyword evidence="1 2" id="KW-0732">Signal</keyword>
<dbReference type="PANTHER" id="PTHR33376:SF2">
    <property type="entry name" value="DICARBOXYLATE-BINDING PERIPLASMIC PROTEIN"/>
    <property type="match status" value="1"/>
</dbReference>
<accession>A0A6I6MPE5</accession>
<evidence type="ECO:0000313" key="4">
    <source>
        <dbReference type="Proteomes" id="UP000431269"/>
    </source>
</evidence>
<dbReference type="Gene3D" id="3.40.190.170">
    <property type="entry name" value="Bacterial extracellular solute-binding protein, family 7"/>
    <property type="match status" value="1"/>
</dbReference>
<organism evidence="3 4">
    <name type="scientific">Terricaulis silvestris</name>
    <dbReference type="NCBI Taxonomy" id="2686094"/>
    <lineage>
        <taxon>Bacteria</taxon>
        <taxon>Pseudomonadati</taxon>
        <taxon>Pseudomonadota</taxon>
        <taxon>Alphaproteobacteria</taxon>
        <taxon>Caulobacterales</taxon>
        <taxon>Caulobacteraceae</taxon>
        <taxon>Terricaulis</taxon>
    </lineage>
</organism>
<gene>
    <name evidence="3" type="primary">yiaO</name>
    <name evidence="3" type="ORF">DSM104635_03439</name>
</gene>
<proteinExistence type="predicted"/>
<dbReference type="InterPro" id="IPR006311">
    <property type="entry name" value="TAT_signal"/>
</dbReference>
<dbReference type="NCBIfam" id="NF037995">
    <property type="entry name" value="TRAP_S1"/>
    <property type="match status" value="1"/>
</dbReference>
<feature type="chain" id="PRO_5026283526" evidence="2">
    <location>
        <begin position="24"/>
        <end position="328"/>
    </location>
</feature>
<dbReference type="InterPro" id="IPR004682">
    <property type="entry name" value="TRAP_DctP"/>
</dbReference>
<dbReference type="InterPro" id="IPR018389">
    <property type="entry name" value="DctP_fam"/>
</dbReference>
<dbReference type="GO" id="GO:0055085">
    <property type="term" value="P:transmembrane transport"/>
    <property type="evidence" value="ECO:0007669"/>
    <property type="project" value="InterPro"/>
</dbReference>
<keyword evidence="4" id="KW-1185">Reference proteome</keyword>
<evidence type="ECO:0000313" key="3">
    <source>
        <dbReference type="EMBL" id="QGZ96579.1"/>
    </source>
</evidence>
<feature type="signal peptide" evidence="2">
    <location>
        <begin position="1"/>
        <end position="23"/>
    </location>
</feature>
<dbReference type="PIRSF" id="PIRSF006470">
    <property type="entry name" value="DctB"/>
    <property type="match status" value="1"/>
</dbReference>
<dbReference type="GO" id="GO:0030246">
    <property type="term" value="F:carbohydrate binding"/>
    <property type="evidence" value="ECO:0007669"/>
    <property type="project" value="TreeGrafter"/>
</dbReference>
<dbReference type="RefSeq" id="WP_158767360.1">
    <property type="nucleotide sequence ID" value="NZ_CP047045.1"/>
</dbReference>
<evidence type="ECO:0000256" key="1">
    <source>
        <dbReference type="ARBA" id="ARBA00022729"/>
    </source>
</evidence>
<name>A0A6I6MPE5_9CAUL</name>
<sequence>MISRRTLLGSGAVVAAGAGVATAQSAGRTTITAVDVHPTDYPTVEAVRWMGQEIERETSGRISFRIYPSGQLGTETDTVNLARFQVLDIARVYLGAVNNMFPATQPLALPYVFRDEAHMRRICDGAVGQAILHTFERRGLVGLAFYDSGFRSIYNARHPIHTPADMRDLKIRVPRSDIFIEMLDAMGANATPIPFGEVFTGLQTHLIDAAENNWATFQSTRQYEVARYWSQTDHCCAPEALLMSKARYDALSSADRDLIRAKARESVPVMRALWDEKQATARRTVLEAGVHFNQADTEAFHRAVGPMKQRWMRDETIATTVRRIDAHD</sequence>
<dbReference type="GO" id="GO:0030288">
    <property type="term" value="C:outer membrane-bounded periplasmic space"/>
    <property type="evidence" value="ECO:0007669"/>
    <property type="project" value="InterPro"/>
</dbReference>
<keyword evidence="3" id="KW-0675">Receptor</keyword>
<evidence type="ECO:0000256" key="2">
    <source>
        <dbReference type="SAM" id="SignalP"/>
    </source>
</evidence>
<dbReference type="PANTHER" id="PTHR33376">
    <property type="match status" value="1"/>
</dbReference>
<dbReference type="PROSITE" id="PS51318">
    <property type="entry name" value="TAT"/>
    <property type="match status" value="1"/>
</dbReference>
<dbReference type="NCBIfam" id="TIGR00787">
    <property type="entry name" value="dctP"/>
    <property type="match status" value="1"/>
</dbReference>